<name>A0ABV0UM65_9TELE</name>
<reference evidence="2 3" key="1">
    <citation type="submission" date="2021-06" db="EMBL/GenBank/DDBJ databases">
        <authorList>
            <person name="Palmer J.M."/>
        </authorList>
    </citation>
    <scope>NUCLEOTIDE SEQUENCE [LARGE SCALE GENOMIC DNA]</scope>
    <source>
        <strain evidence="3">if_2019</strain>
        <tissue evidence="2">Muscle</tissue>
    </source>
</reference>
<gene>
    <name evidence="2" type="ORF">ILYODFUR_028968</name>
</gene>
<evidence type="ECO:0008006" key="4">
    <source>
        <dbReference type="Google" id="ProtNLM"/>
    </source>
</evidence>
<accession>A0ABV0UM65</accession>
<evidence type="ECO:0000313" key="2">
    <source>
        <dbReference type="EMBL" id="MEQ2245540.1"/>
    </source>
</evidence>
<evidence type="ECO:0000313" key="3">
    <source>
        <dbReference type="Proteomes" id="UP001482620"/>
    </source>
</evidence>
<organism evidence="2 3">
    <name type="scientific">Ilyodon furcidens</name>
    <name type="common">goldbreast splitfin</name>
    <dbReference type="NCBI Taxonomy" id="33524"/>
    <lineage>
        <taxon>Eukaryota</taxon>
        <taxon>Metazoa</taxon>
        <taxon>Chordata</taxon>
        <taxon>Craniata</taxon>
        <taxon>Vertebrata</taxon>
        <taxon>Euteleostomi</taxon>
        <taxon>Actinopterygii</taxon>
        <taxon>Neopterygii</taxon>
        <taxon>Teleostei</taxon>
        <taxon>Neoteleostei</taxon>
        <taxon>Acanthomorphata</taxon>
        <taxon>Ovalentaria</taxon>
        <taxon>Atherinomorphae</taxon>
        <taxon>Cyprinodontiformes</taxon>
        <taxon>Goodeidae</taxon>
        <taxon>Ilyodon</taxon>
    </lineage>
</organism>
<dbReference type="Proteomes" id="UP001482620">
    <property type="component" value="Unassembled WGS sequence"/>
</dbReference>
<sequence length="128" mass="13874">MEEEEGVVAQDQSTVSGSEQLWKAGEETEAQMTIEERKQMISTREDAWKSKGKGAANDSTQYTVAARMVKKGLAASSSVISPILSPVSTKLKSNTAAVNKPQEGETNFHVPTPPHHSIQRTTSYVGKI</sequence>
<feature type="compositionally biased region" description="Polar residues" evidence="1">
    <location>
        <begin position="10"/>
        <end position="19"/>
    </location>
</feature>
<feature type="region of interest" description="Disordered" evidence="1">
    <location>
        <begin position="94"/>
        <end position="128"/>
    </location>
</feature>
<comment type="caution">
    <text evidence="2">The sequence shown here is derived from an EMBL/GenBank/DDBJ whole genome shotgun (WGS) entry which is preliminary data.</text>
</comment>
<proteinExistence type="predicted"/>
<protein>
    <recommendedName>
        <fullName evidence="4">SVIL</fullName>
    </recommendedName>
</protein>
<keyword evidence="3" id="KW-1185">Reference proteome</keyword>
<feature type="compositionally biased region" description="Polar residues" evidence="1">
    <location>
        <begin position="119"/>
        <end position="128"/>
    </location>
</feature>
<dbReference type="EMBL" id="JAHRIQ010073561">
    <property type="protein sequence ID" value="MEQ2245540.1"/>
    <property type="molecule type" value="Genomic_DNA"/>
</dbReference>
<feature type="region of interest" description="Disordered" evidence="1">
    <location>
        <begin position="1"/>
        <end position="32"/>
    </location>
</feature>
<evidence type="ECO:0000256" key="1">
    <source>
        <dbReference type="SAM" id="MobiDB-lite"/>
    </source>
</evidence>